<dbReference type="PIRSF" id="PIRSF000077">
    <property type="entry name" value="Thioredoxin"/>
    <property type="match status" value="1"/>
</dbReference>
<accession>A0AA41YA45</accession>
<protein>
    <recommendedName>
        <fullName evidence="6 7">Thioredoxin</fullName>
    </recommendedName>
</protein>
<evidence type="ECO:0000256" key="1">
    <source>
        <dbReference type="ARBA" id="ARBA00008987"/>
    </source>
</evidence>
<evidence type="ECO:0000256" key="7">
    <source>
        <dbReference type="PIRNR" id="PIRNR000077"/>
    </source>
</evidence>
<comment type="caution">
    <text evidence="11">The sequence shown here is derived from an EMBL/GenBank/DDBJ whole genome shotgun (WGS) entry which is preliminary data.</text>
</comment>
<dbReference type="RefSeq" id="WP_282593604.1">
    <property type="nucleotide sequence ID" value="NZ_JAPAAF010000082.1"/>
</dbReference>
<evidence type="ECO:0000313" key="12">
    <source>
        <dbReference type="Proteomes" id="UP001163821"/>
    </source>
</evidence>
<evidence type="ECO:0000256" key="2">
    <source>
        <dbReference type="ARBA" id="ARBA00022448"/>
    </source>
</evidence>
<keyword evidence="2" id="KW-0813">Transport</keyword>
<dbReference type="SUPFAM" id="SSF52833">
    <property type="entry name" value="Thioredoxin-like"/>
    <property type="match status" value="1"/>
</dbReference>
<dbReference type="AlphaFoldDB" id="A0AA41YA45"/>
<evidence type="ECO:0000256" key="6">
    <source>
        <dbReference type="NCBIfam" id="TIGR01068"/>
    </source>
</evidence>
<keyword evidence="3" id="KW-0249">Electron transport</keyword>
<name>A0AA41YA45_9BACT</name>
<evidence type="ECO:0000256" key="9">
    <source>
        <dbReference type="PIRSR" id="PIRSR000077-4"/>
    </source>
</evidence>
<feature type="site" description="Deprotonates C-terminal active site Cys" evidence="8">
    <location>
        <position position="27"/>
    </location>
</feature>
<proteinExistence type="inferred from homology"/>
<comment type="similarity">
    <text evidence="1 7">Belongs to the thioredoxin family.</text>
</comment>
<dbReference type="NCBIfam" id="TIGR01068">
    <property type="entry name" value="thioredoxin"/>
    <property type="match status" value="1"/>
</dbReference>
<gene>
    <name evidence="11" type="primary">trxA</name>
    <name evidence="11" type="ORF">N2K84_19985</name>
</gene>
<keyword evidence="12" id="KW-1185">Reference proteome</keyword>
<dbReference type="GO" id="GO:0015035">
    <property type="term" value="F:protein-disulfide reductase activity"/>
    <property type="evidence" value="ECO:0007669"/>
    <property type="project" value="UniProtKB-UniRule"/>
</dbReference>
<sequence>MRANTRFKQIIRSDRPVLVDFYADWCQPCRQVPPILKEVKSTFKENIRILKVNVDQNPLIASQCRVKSIPTLVLFKSGDIKWTVEGIVQVPELAEVITKYLADS</sequence>
<organism evidence="11 12">
    <name type="scientific">Gaoshiqia sediminis</name>
    <dbReference type="NCBI Taxonomy" id="2986998"/>
    <lineage>
        <taxon>Bacteria</taxon>
        <taxon>Pseudomonadati</taxon>
        <taxon>Bacteroidota</taxon>
        <taxon>Bacteroidia</taxon>
        <taxon>Marinilabiliales</taxon>
        <taxon>Prolixibacteraceae</taxon>
        <taxon>Gaoshiqia</taxon>
    </lineage>
</organism>
<evidence type="ECO:0000256" key="4">
    <source>
        <dbReference type="ARBA" id="ARBA00023157"/>
    </source>
</evidence>
<dbReference type="GO" id="GO:0005737">
    <property type="term" value="C:cytoplasm"/>
    <property type="evidence" value="ECO:0007669"/>
    <property type="project" value="TreeGrafter"/>
</dbReference>
<evidence type="ECO:0000259" key="10">
    <source>
        <dbReference type="PROSITE" id="PS51352"/>
    </source>
</evidence>
<dbReference type="InterPro" id="IPR005746">
    <property type="entry name" value="Thioredoxin"/>
</dbReference>
<dbReference type="InterPro" id="IPR013766">
    <property type="entry name" value="Thioredoxin_domain"/>
</dbReference>
<dbReference type="FunFam" id="3.40.30.10:FF:000001">
    <property type="entry name" value="Thioredoxin"/>
    <property type="match status" value="1"/>
</dbReference>
<keyword evidence="5 9" id="KW-0676">Redox-active center</keyword>
<dbReference type="PRINTS" id="PR00421">
    <property type="entry name" value="THIOREDOXIN"/>
</dbReference>
<evidence type="ECO:0000313" key="11">
    <source>
        <dbReference type="EMBL" id="MCW0485019.1"/>
    </source>
</evidence>
<reference evidence="11" key="1">
    <citation type="submission" date="2022-10" db="EMBL/GenBank/DDBJ databases">
        <title>Gaoshiqiia sediminis gen. nov., sp. nov., isolated from coastal sediment.</title>
        <authorList>
            <person name="Yu W.X."/>
            <person name="Mu D.S."/>
            <person name="Du J.Z."/>
            <person name="Liang Y.Q."/>
        </authorList>
    </citation>
    <scope>NUCLEOTIDE SEQUENCE</scope>
    <source>
        <strain evidence="11">A06</strain>
    </source>
</reference>
<dbReference type="Pfam" id="PF00085">
    <property type="entry name" value="Thioredoxin"/>
    <property type="match status" value="1"/>
</dbReference>
<feature type="active site" description="Nucleophile" evidence="8">
    <location>
        <position position="29"/>
    </location>
</feature>
<dbReference type="PROSITE" id="PS51352">
    <property type="entry name" value="THIOREDOXIN_2"/>
    <property type="match status" value="1"/>
</dbReference>
<evidence type="ECO:0000256" key="5">
    <source>
        <dbReference type="ARBA" id="ARBA00023284"/>
    </source>
</evidence>
<dbReference type="CDD" id="cd02947">
    <property type="entry name" value="TRX_family"/>
    <property type="match status" value="1"/>
</dbReference>
<dbReference type="EMBL" id="JAPAAF010000082">
    <property type="protein sequence ID" value="MCW0485019.1"/>
    <property type="molecule type" value="Genomic_DNA"/>
</dbReference>
<feature type="site" description="Contributes to redox potential value" evidence="8">
    <location>
        <position position="28"/>
    </location>
</feature>
<dbReference type="Proteomes" id="UP001163821">
    <property type="component" value="Unassembled WGS sequence"/>
</dbReference>
<feature type="active site" description="Nucleophile" evidence="8">
    <location>
        <position position="26"/>
    </location>
</feature>
<dbReference type="PANTHER" id="PTHR45663">
    <property type="entry name" value="GEO12009P1"/>
    <property type="match status" value="1"/>
</dbReference>
<evidence type="ECO:0000256" key="3">
    <source>
        <dbReference type="ARBA" id="ARBA00022982"/>
    </source>
</evidence>
<dbReference type="PANTHER" id="PTHR45663:SF11">
    <property type="entry name" value="GEO12009P1"/>
    <property type="match status" value="1"/>
</dbReference>
<feature type="disulfide bond" description="Redox-active" evidence="9">
    <location>
        <begin position="26"/>
        <end position="29"/>
    </location>
</feature>
<feature type="domain" description="Thioredoxin" evidence="10">
    <location>
        <begin position="1"/>
        <end position="102"/>
    </location>
</feature>
<dbReference type="Gene3D" id="3.40.30.10">
    <property type="entry name" value="Glutaredoxin"/>
    <property type="match status" value="1"/>
</dbReference>
<evidence type="ECO:0000256" key="8">
    <source>
        <dbReference type="PIRSR" id="PIRSR000077-1"/>
    </source>
</evidence>
<dbReference type="InterPro" id="IPR036249">
    <property type="entry name" value="Thioredoxin-like_sf"/>
</dbReference>
<keyword evidence="4 9" id="KW-1015">Disulfide bond</keyword>
<feature type="site" description="Deprotonates C-terminal active site Cys" evidence="8">
    <location>
        <position position="20"/>
    </location>
</feature>